<accession>A0A1G1ZSV0</accession>
<dbReference type="InterPro" id="IPR016047">
    <property type="entry name" value="M23ase_b-sheet_dom"/>
</dbReference>
<dbReference type="CDD" id="cd00118">
    <property type="entry name" value="LysM"/>
    <property type="match status" value="2"/>
</dbReference>
<protein>
    <recommendedName>
        <fullName evidence="2">LysM domain-containing protein</fullName>
    </recommendedName>
</protein>
<evidence type="ECO:0000256" key="1">
    <source>
        <dbReference type="SAM" id="Phobius"/>
    </source>
</evidence>
<keyword evidence="1" id="KW-0812">Transmembrane</keyword>
<feature type="transmembrane region" description="Helical" evidence="1">
    <location>
        <begin position="14"/>
        <end position="33"/>
    </location>
</feature>
<evidence type="ECO:0000259" key="2">
    <source>
        <dbReference type="PROSITE" id="PS51782"/>
    </source>
</evidence>
<sequence length="347" mass="37933">MNKAKILFSFFKEWTTVITVVFILVMGVFNIVFSQYVNRSNFESTNEFLKASFRILDNALVEGSQNELAVAQSSGSVDFGLRGQQQETVFIVLDSAALLNTGNPLSNIVPTRDGLLLYKIQKGDNLSRIAANFGISLNTILWANENIQSRSLQPGQEIVILPVTGVLHRIQPEETIDAIANQYGVPVERILNANPQLVPSRISEQAMIIIPDSRPMRAAQLSAGINLPSLPGYFAIPTTGWNWGQLHNYNAVDIANACGTPVYAAAEGLVTEAAIGWNEGYGNYILIEHPNGTRTKYAHNEKNLVSIGDYVVKGDQIAIIGNTGNTHGPTGCHLHFEIKGARNPFVK</sequence>
<dbReference type="InterPro" id="IPR036779">
    <property type="entry name" value="LysM_dom_sf"/>
</dbReference>
<dbReference type="PROSITE" id="PS51782">
    <property type="entry name" value="LYSM"/>
    <property type="match status" value="2"/>
</dbReference>
<dbReference type="SUPFAM" id="SSF54106">
    <property type="entry name" value="LysM domain"/>
    <property type="match status" value="1"/>
</dbReference>
<organism evidence="3 4">
    <name type="scientific">Candidatus Harrisonbacteria bacterium RIFCSPLOWO2_02_FULL_45_10c</name>
    <dbReference type="NCBI Taxonomy" id="1798410"/>
    <lineage>
        <taxon>Bacteria</taxon>
        <taxon>Candidatus Harrisoniibacteriota</taxon>
    </lineage>
</organism>
<dbReference type="InterPro" id="IPR050570">
    <property type="entry name" value="Cell_wall_metabolism_enzyme"/>
</dbReference>
<comment type="caution">
    <text evidence="3">The sequence shown here is derived from an EMBL/GenBank/DDBJ whole genome shotgun (WGS) entry which is preliminary data.</text>
</comment>
<feature type="domain" description="LysM" evidence="2">
    <location>
        <begin position="116"/>
        <end position="160"/>
    </location>
</feature>
<dbReference type="Gene3D" id="2.70.70.10">
    <property type="entry name" value="Glucose Permease (Domain IIA)"/>
    <property type="match status" value="1"/>
</dbReference>
<dbReference type="PANTHER" id="PTHR21666">
    <property type="entry name" value="PEPTIDASE-RELATED"/>
    <property type="match status" value="1"/>
</dbReference>
<dbReference type="EMBL" id="MHJM01000022">
    <property type="protein sequence ID" value="OGY67551.1"/>
    <property type="molecule type" value="Genomic_DNA"/>
</dbReference>
<dbReference type="Pfam" id="PF01551">
    <property type="entry name" value="Peptidase_M23"/>
    <property type="match status" value="1"/>
</dbReference>
<dbReference type="CDD" id="cd12797">
    <property type="entry name" value="M23_peptidase"/>
    <property type="match status" value="1"/>
</dbReference>
<dbReference type="InterPro" id="IPR011055">
    <property type="entry name" value="Dup_hybrid_motif"/>
</dbReference>
<reference evidence="3 4" key="1">
    <citation type="journal article" date="2016" name="Nat. Commun.">
        <title>Thousands of microbial genomes shed light on interconnected biogeochemical processes in an aquifer system.</title>
        <authorList>
            <person name="Anantharaman K."/>
            <person name="Brown C.T."/>
            <person name="Hug L.A."/>
            <person name="Sharon I."/>
            <person name="Castelle C.J."/>
            <person name="Probst A.J."/>
            <person name="Thomas B.C."/>
            <person name="Singh A."/>
            <person name="Wilkins M.J."/>
            <person name="Karaoz U."/>
            <person name="Brodie E.L."/>
            <person name="Williams K.H."/>
            <person name="Hubbard S.S."/>
            <person name="Banfield J.F."/>
        </authorList>
    </citation>
    <scope>NUCLEOTIDE SEQUENCE [LARGE SCALE GENOMIC DNA]</scope>
</reference>
<dbReference type="InterPro" id="IPR018392">
    <property type="entry name" value="LysM"/>
</dbReference>
<dbReference type="STRING" id="1798410.A3H63_00820"/>
<feature type="domain" description="LysM" evidence="2">
    <location>
        <begin position="166"/>
        <end position="210"/>
    </location>
</feature>
<proteinExistence type="predicted"/>
<dbReference type="SUPFAM" id="SSF51261">
    <property type="entry name" value="Duplicated hybrid motif"/>
    <property type="match status" value="1"/>
</dbReference>
<keyword evidence="1" id="KW-1133">Transmembrane helix</keyword>
<dbReference type="AlphaFoldDB" id="A0A1G1ZSV0"/>
<dbReference type="PANTHER" id="PTHR21666:SF270">
    <property type="entry name" value="MUREIN HYDROLASE ACTIVATOR ENVC"/>
    <property type="match status" value="1"/>
</dbReference>
<dbReference type="GO" id="GO:0004222">
    <property type="term" value="F:metalloendopeptidase activity"/>
    <property type="evidence" value="ECO:0007669"/>
    <property type="project" value="TreeGrafter"/>
</dbReference>
<dbReference type="Gene3D" id="3.10.350.10">
    <property type="entry name" value="LysM domain"/>
    <property type="match status" value="2"/>
</dbReference>
<gene>
    <name evidence="3" type="ORF">A3H63_00820</name>
</gene>
<dbReference type="Pfam" id="PF01476">
    <property type="entry name" value="LysM"/>
    <property type="match status" value="2"/>
</dbReference>
<dbReference type="Proteomes" id="UP000176284">
    <property type="component" value="Unassembled WGS sequence"/>
</dbReference>
<dbReference type="SMART" id="SM00257">
    <property type="entry name" value="LysM"/>
    <property type="match status" value="2"/>
</dbReference>
<evidence type="ECO:0000313" key="3">
    <source>
        <dbReference type="EMBL" id="OGY67551.1"/>
    </source>
</evidence>
<keyword evidence="1" id="KW-0472">Membrane</keyword>
<evidence type="ECO:0000313" key="4">
    <source>
        <dbReference type="Proteomes" id="UP000176284"/>
    </source>
</evidence>
<name>A0A1G1ZSV0_9BACT</name>